<evidence type="ECO:0000259" key="2">
    <source>
        <dbReference type="Pfam" id="PF05532"/>
    </source>
</evidence>
<feature type="domain" description="CsbD-like" evidence="2">
    <location>
        <begin position="4"/>
        <end position="56"/>
    </location>
</feature>
<evidence type="ECO:0000313" key="3">
    <source>
        <dbReference type="EMBL" id="MEJ8811306.1"/>
    </source>
</evidence>
<proteinExistence type="inferred from homology"/>
<comment type="similarity">
    <text evidence="1">Belongs to the UPF0337 (CsbD) family.</text>
</comment>
<dbReference type="Gene3D" id="1.10.1470.10">
    <property type="entry name" value="YjbJ"/>
    <property type="match status" value="1"/>
</dbReference>
<dbReference type="InterPro" id="IPR026042">
    <property type="entry name" value="YjbJ"/>
</dbReference>
<dbReference type="Pfam" id="PF05532">
    <property type="entry name" value="CsbD"/>
    <property type="match status" value="1"/>
</dbReference>
<dbReference type="PANTHER" id="PTHR34977">
    <property type="entry name" value="UPF0337 PROTEIN YJBJ"/>
    <property type="match status" value="1"/>
</dbReference>
<dbReference type="SUPFAM" id="SSF69047">
    <property type="entry name" value="Hypothetical protein YjbJ"/>
    <property type="match status" value="1"/>
</dbReference>
<dbReference type="InterPro" id="IPR050423">
    <property type="entry name" value="UPF0337_stress_rsp"/>
</dbReference>
<dbReference type="InterPro" id="IPR008462">
    <property type="entry name" value="CsbD"/>
</dbReference>
<keyword evidence="4" id="KW-1185">Reference proteome</keyword>
<reference evidence="3 4" key="1">
    <citation type="submission" date="2024-03" db="EMBL/GenBank/DDBJ databases">
        <title>Novel species of the genus Variovorax.</title>
        <authorList>
            <person name="Liu Q."/>
            <person name="Xin Y.-H."/>
        </authorList>
    </citation>
    <scope>NUCLEOTIDE SEQUENCE [LARGE SCALE GENOMIC DNA]</scope>
    <source>
        <strain evidence="3 4">KACC 18899</strain>
    </source>
</reference>
<gene>
    <name evidence="3" type="ORF">WKW77_09525</name>
</gene>
<dbReference type="PANTHER" id="PTHR34977:SF1">
    <property type="entry name" value="UPF0337 PROTEIN YJBJ"/>
    <property type="match status" value="1"/>
</dbReference>
<name>A0ABU8VDB9_9BURK</name>
<dbReference type="RefSeq" id="WP_340356606.1">
    <property type="nucleotide sequence ID" value="NZ_JBBKZU010000003.1"/>
</dbReference>
<evidence type="ECO:0000256" key="1">
    <source>
        <dbReference type="ARBA" id="ARBA00009129"/>
    </source>
</evidence>
<accession>A0ABU8VDB9</accession>
<protein>
    <submittedName>
        <fullName evidence="3">CsbD family protein</fullName>
    </submittedName>
</protein>
<organism evidence="3 4">
    <name type="scientific">Variovorax ureilyticus</name>
    <dbReference type="NCBI Taxonomy" id="1836198"/>
    <lineage>
        <taxon>Bacteria</taxon>
        <taxon>Pseudomonadati</taxon>
        <taxon>Pseudomonadota</taxon>
        <taxon>Betaproteobacteria</taxon>
        <taxon>Burkholderiales</taxon>
        <taxon>Comamonadaceae</taxon>
        <taxon>Variovorax</taxon>
    </lineage>
</organism>
<evidence type="ECO:0000313" key="4">
    <source>
        <dbReference type="Proteomes" id="UP001365846"/>
    </source>
</evidence>
<sequence length="77" mass="9072">MNKDTVEGNWKQFKGKVKEQWGKLTDDDFDVIAGKRDQLLGRIQERHGVSRDEAERQVSEWENRDGRTPAAIWMERV</sequence>
<dbReference type="EMBL" id="JBBKZU010000003">
    <property type="protein sequence ID" value="MEJ8811306.1"/>
    <property type="molecule type" value="Genomic_DNA"/>
</dbReference>
<dbReference type="NCBIfam" id="NF007748">
    <property type="entry name" value="PRK10428.1"/>
    <property type="match status" value="1"/>
</dbReference>
<comment type="caution">
    <text evidence="3">The sequence shown here is derived from an EMBL/GenBank/DDBJ whole genome shotgun (WGS) entry which is preliminary data.</text>
</comment>
<dbReference type="Proteomes" id="UP001365846">
    <property type="component" value="Unassembled WGS sequence"/>
</dbReference>
<dbReference type="InterPro" id="IPR036629">
    <property type="entry name" value="YjbJ_sf"/>
</dbReference>
<dbReference type="PIRSF" id="PIRSF039008">
    <property type="entry name" value="YjbJ"/>
    <property type="match status" value="1"/>
</dbReference>